<proteinExistence type="predicted"/>
<dbReference type="EMBL" id="AP026729">
    <property type="protein sequence ID" value="BDQ62423.1"/>
    <property type="molecule type" value="Genomic_DNA"/>
</dbReference>
<sequence>MFYVPAISEDRFVEYFEIQIAQSDTTVITGLVGSQIKDSVFIAKTLLKNNKQKFGLNEIKDFHIHFTNNDIFKDGPSASLGIFMAILYYQKYHTKMKLINSDFTFLVTGDVDLRGNVKEIGGLEEKRKFFRKENFSLFVIPKEGNEVLRYSDELSCDNIYDTLSIIEMRASHVDLIIYL</sequence>
<organism evidence="1 2">
    <name type="scientific">Enterococcus faecalis</name>
    <name type="common">Streptococcus faecalis</name>
    <dbReference type="NCBI Taxonomy" id="1351"/>
    <lineage>
        <taxon>Bacteria</taxon>
        <taxon>Bacillati</taxon>
        <taxon>Bacillota</taxon>
        <taxon>Bacilli</taxon>
        <taxon>Lactobacillales</taxon>
        <taxon>Enterococcaceae</taxon>
        <taxon>Enterococcus</taxon>
    </lineage>
</organism>
<evidence type="ECO:0000313" key="2">
    <source>
        <dbReference type="Proteomes" id="UP001317613"/>
    </source>
</evidence>
<accession>A0AC59HRV0</accession>
<dbReference type="Proteomes" id="UP001317613">
    <property type="component" value="Chromosome"/>
</dbReference>
<evidence type="ECO:0000313" key="1">
    <source>
        <dbReference type="EMBL" id="BDQ62423.1"/>
    </source>
</evidence>
<protein>
    <submittedName>
        <fullName evidence="1">Uncharacterized protein</fullName>
    </submittedName>
</protein>
<name>A0AC59HRV0_ENTFL</name>
<gene>
    <name evidence="1" type="ORF">EfsSVR2332_25010</name>
</gene>
<reference evidence="1" key="1">
    <citation type="submission" date="2022-08" db="EMBL/GenBank/DDBJ databases">
        <title>Molecular epidemiological analysis of five strains of VanD-type vancomycin-resistant Enterococcus faecalis.</title>
        <authorList>
            <person name="Mimura K."/>
            <person name="Hashimoto Y."/>
            <person name="Tomita H."/>
        </authorList>
    </citation>
    <scope>NUCLEOTIDE SEQUENCE</scope>
    <source>
        <strain evidence="1">SVR2332</strain>
    </source>
</reference>